<dbReference type="InterPro" id="IPR011051">
    <property type="entry name" value="RmlC_Cupin_sf"/>
</dbReference>
<feature type="domain" description="Cupin type-1" evidence="4">
    <location>
        <begin position="326"/>
        <end position="484"/>
    </location>
</feature>
<dbReference type="SUPFAM" id="SSF51182">
    <property type="entry name" value="RmlC-like cupins"/>
    <property type="match status" value="3"/>
</dbReference>
<comment type="caution">
    <text evidence="5">The sequence shown here is derived from an EMBL/GenBank/DDBJ whole genome shotgun (WGS) entry which is preliminary data.</text>
</comment>
<dbReference type="Gene3D" id="6.10.250.890">
    <property type="match status" value="1"/>
</dbReference>
<feature type="compositionally biased region" description="Basic and acidic residues" evidence="2">
    <location>
        <begin position="610"/>
        <end position="621"/>
    </location>
</feature>
<accession>A0A9J5XHN8</accession>
<dbReference type="Pfam" id="PF00190">
    <property type="entry name" value="Cupin_1"/>
    <property type="match status" value="2"/>
</dbReference>
<evidence type="ECO:0000259" key="4">
    <source>
        <dbReference type="SMART" id="SM00835"/>
    </source>
</evidence>
<feature type="signal peptide" evidence="3">
    <location>
        <begin position="1"/>
        <end position="21"/>
    </location>
</feature>
<dbReference type="PANTHER" id="PTHR31189:SF41">
    <property type="entry name" value="VICILIN C72"/>
    <property type="match status" value="1"/>
</dbReference>
<dbReference type="InterPro" id="IPR050253">
    <property type="entry name" value="Seed_Storage-Functional"/>
</dbReference>
<feature type="region of interest" description="Disordered" evidence="2">
    <location>
        <begin position="598"/>
        <end position="621"/>
    </location>
</feature>
<dbReference type="AlphaFoldDB" id="A0A9J5XHN8"/>
<evidence type="ECO:0000256" key="1">
    <source>
        <dbReference type="ARBA" id="ARBA00023597"/>
    </source>
</evidence>
<dbReference type="Proteomes" id="UP000824120">
    <property type="component" value="Chromosome 9"/>
</dbReference>
<dbReference type="InterPro" id="IPR006045">
    <property type="entry name" value="Cupin_1"/>
</dbReference>
<protein>
    <recommendedName>
        <fullName evidence="4">Cupin type-1 domain-containing protein</fullName>
    </recommendedName>
</protein>
<dbReference type="EMBL" id="JACXVP010000009">
    <property type="protein sequence ID" value="KAG5587857.1"/>
    <property type="molecule type" value="Genomic_DNA"/>
</dbReference>
<name>A0A9J5XHN8_SOLCO</name>
<evidence type="ECO:0000313" key="5">
    <source>
        <dbReference type="EMBL" id="KAG5587857.1"/>
    </source>
</evidence>
<sequence length="743" mass="85960">MPIFTKPKPLFIFLILSLVIALRCDDQNAQGQDPQENIRECQQHCERQQQGEQEESNNPCLFKSQRFKSPFRASHGDFRILEKFTQRSQLLQGIEKSALLSLNWSLRLSWCLITVMVKSCLLFKFQLFTEQGTISIAEQDDKNSFNLEKGDVFRVPAGSIIYLINRDKKEMFFVYGLAKSSNAPGKLHLLFVFFLILSLVLVSQCYDQNPRGDQDPQEKLRECQQRCERQQPGQQRQLCKQRCEQQFKKEQQQHGRETGEDDLGNRGPEKRYRKFQECQRRCQSEEQGQQLQECQQRCQQEYQREKGQQVETNPEWEQQEKSNNPYLFESQRFRSRYRASHGDFRILEKFNQRSQLLKGIEKYRVSVLELEPQSFVLPHHCDGEAIYVVVKGQGIISIAEQDNKNSFNLQKGDVIRVFAGSNVYMLNKDNNEKLFVYVLAKSVNAPGNLQQYFSAGGQNPETFYKAFSSDILESAFNNPRDKLERLFGQHKEGIIIKASEEQIRAISEHASRSTQQTKGRTQGPFNLLKERPLFESKFGQFFEACPERFEQLRDLDAAVGFMNINQGGMVLPYYNTKSTKLVMVVEGNARFEMACPHLGRQGQSPWSRGQGREQEQEQEEGEVHYQKFRGNLNVGDVLVIPAGHPITFVATGNSNVRIVGFGVDAENSKKNFLAGKQSIWRNVDREAKELSFSMPGREVEEILQKQDQSYFVAGPEHHKQRERGEEGRRGQDQYLSSILDFVF</sequence>
<keyword evidence="6" id="KW-1185">Reference proteome</keyword>
<dbReference type="InterPro" id="IPR006792">
    <property type="entry name" value="Vicilin_N"/>
</dbReference>
<dbReference type="Pfam" id="PF04702">
    <property type="entry name" value="Vicilin_N"/>
    <property type="match status" value="1"/>
</dbReference>
<keyword evidence="3" id="KW-0732">Signal</keyword>
<gene>
    <name evidence="5" type="ORF">H5410_048291</name>
</gene>
<proteinExistence type="inferred from homology"/>
<dbReference type="PANTHER" id="PTHR31189">
    <property type="entry name" value="OS03G0336100 PROTEIN-RELATED"/>
    <property type="match status" value="1"/>
</dbReference>
<dbReference type="SMART" id="SM00835">
    <property type="entry name" value="Cupin_1"/>
    <property type="match status" value="2"/>
</dbReference>
<dbReference type="CDD" id="cd02244">
    <property type="entry name" value="cupin_7S_vicilin-like_N"/>
    <property type="match status" value="1"/>
</dbReference>
<dbReference type="InterPro" id="IPR014710">
    <property type="entry name" value="RmlC-like_jellyroll"/>
</dbReference>
<dbReference type="Gene3D" id="2.60.120.10">
    <property type="entry name" value="Jelly Rolls"/>
    <property type="match status" value="3"/>
</dbReference>
<dbReference type="OrthoDB" id="1912756at2759"/>
<comment type="similarity">
    <text evidence="1">Belongs to the 7S seed storage protein family.</text>
</comment>
<evidence type="ECO:0000256" key="2">
    <source>
        <dbReference type="SAM" id="MobiDB-lite"/>
    </source>
</evidence>
<feature type="domain" description="Cupin type-1" evidence="4">
    <location>
        <begin position="525"/>
        <end position="700"/>
    </location>
</feature>
<feature type="chain" id="PRO_5039940807" description="Cupin type-1 domain-containing protein" evidence="3">
    <location>
        <begin position="22"/>
        <end position="743"/>
    </location>
</feature>
<evidence type="ECO:0000313" key="6">
    <source>
        <dbReference type="Proteomes" id="UP000824120"/>
    </source>
</evidence>
<evidence type="ECO:0000256" key="3">
    <source>
        <dbReference type="SAM" id="SignalP"/>
    </source>
</evidence>
<dbReference type="CDD" id="cd02245">
    <property type="entry name" value="cupin_7S_vicilin-like_C"/>
    <property type="match status" value="1"/>
</dbReference>
<reference evidence="5 6" key="1">
    <citation type="submission" date="2020-09" db="EMBL/GenBank/DDBJ databases">
        <title>De no assembly of potato wild relative species, Solanum commersonii.</title>
        <authorList>
            <person name="Cho K."/>
        </authorList>
    </citation>
    <scope>NUCLEOTIDE SEQUENCE [LARGE SCALE GENOMIC DNA]</scope>
    <source>
        <strain evidence="5">LZ3.2</strain>
        <tissue evidence="5">Leaf</tissue>
    </source>
</reference>
<organism evidence="5 6">
    <name type="scientific">Solanum commersonii</name>
    <name type="common">Commerson's wild potato</name>
    <name type="synonym">Commerson's nightshade</name>
    <dbReference type="NCBI Taxonomy" id="4109"/>
    <lineage>
        <taxon>Eukaryota</taxon>
        <taxon>Viridiplantae</taxon>
        <taxon>Streptophyta</taxon>
        <taxon>Embryophyta</taxon>
        <taxon>Tracheophyta</taxon>
        <taxon>Spermatophyta</taxon>
        <taxon>Magnoliopsida</taxon>
        <taxon>eudicotyledons</taxon>
        <taxon>Gunneridae</taxon>
        <taxon>Pentapetalae</taxon>
        <taxon>asterids</taxon>
        <taxon>lamiids</taxon>
        <taxon>Solanales</taxon>
        <taxon>Solanaceae</taxon>
        <taxon>Solanoideae</taxon>
        <taxon>Solaneae</taxon>
        <taxon>Solanum</taxon>
    </lineage>
</organism>